<dbReference type="PROSITE" id="PS50932">
    <property type="entry name" value="HTH_LACI_2"/>
    <property type="match status" value="1"/>
</dbReference>
<dbReference type="SUPFAM" id="SSF53822">
    <property type="entry name" value="Periplasmic binding protein-like I"/>
    <property type="match status" value="1"/>
</dbReference>
<keyword evidence="3" id="KW-0804">Transcription</keyword>
<evidence type="ECO:0000256" key="3">
    <source>
        <dbReference type="ARBA" id="ARBA00023163"/>
    </source>
</evidence>
<keyword evidence="2 6" id="KW-0238">DNA-binding</keyword>
<gene>
    <name evidence="6" type="ORF">ACFFJ2_12155</name>
</gene>
<dbReference type="Pfam" id="PF00356">
    <property type="entry name" value="LacI"/>
    <property type="match status" value="1"/>
</dbReference>
<accession>A0ABV6D943</accession>
<dbReference type="RefSeq" id="WP_261520431.1">
    <property type="nucleotide sequence ID" value="NZ_JAODNW010000010.1"/>
</dbReference>
<dbReference type="Proteomes" id="UP001589755">
    <property type="component" value="Unassembled WGS sequence"/>
</dbReference>
<keyword evidence="1" id="KW-0805">Transcription regulation</keyword>
<dbReference type="SUPFAM" id="SSF47413">
    <property type="entry name" value="lambda repressor-like DNA-binding domains"/>
    <property type="match status" value="1"/>
</dbReference>
<evidence type="ECO:0000256" key="4">
    <source>
        <dbReference type="SAM" id="MobiDB-lite"/>
    </source>
</evidence>
<sequence>MRRRSTLKELAAALDLSVATVSRALGGYEDIAVETRRRVAEKAREMGYVPNMAGRMLVSGKSGFVGLVLPIRGPNFVDSFLGQFVTGLGEGLVAKGVDLMIATASAGQSELEVLERLVHSGRVDGVVLTRIAEKDERVAFLMEKRFPFVLHGRLSDEDAPYSWLDTSGEAAFLQAFRCLYSLGHRHFGLVTISDSMTFRRHRESGLEAGIAEIGDPTVRLAIARSPRFDDDAHRAAIRRMLSAPERPTAVIGLFDELALMTMREAQAMGLRVPEDLSVVGFDNVPAAGFSSPGLTTFDQATRESGREIADMLTRLIEDGRSGPLSSLKVPRFIERGSHGPAPSPAGGRPRIRQV</sequence>
<dbReference type="Gene3D" id="3.40.50.2300">
    <property type="match status" value="2"/>
</dbReference>
<dbReference type="SMART" id="SM00354">
    <property type="entry name" value="HTH_LACI"/>
    <property type="match status" value="1"/>
</dbReference>
<organism evidence="6 7">
    <name type="scientific">Chelativorans intermedius</name>
    <dbReference type="NCBI Taxonomy" id="515947"/>
    <lineage>
        <taxon>Bacteria</taxon>
        <taxon>Pseudomonadati</taxon>
        <taxon>Pseudomonadota</taxon>
        <taxon>Alphaproteobacteria</taxon>
        <taxon>Hyphomicrobiales</taxon>
        <taxon>Phyllobacteriaceae</taxon>
        <taxon>Chelativorans</taxon>
    </lineage>
</organism>
<dbReference type="Gene3D" id="1.10.260.40">
    <property type="entry name" value="lambda repressor-like DNA-binding domains"/>
    <property type="match status" value="1"/>
</dbReference>
<dbReference type="InterPro" id="IPR000843">
    <property type="entry name" value="HTH_LacI"/>
</dbReference>
<evidence type="ECO:0000256" key="1">
    <source>
        <dbReference type="ARBA" id="ARBA00023015"/>
    </source>
</evidence>
<name>A0ABV6D943_9HYPH</name>
<dbReference type="InterPro" id="IPR046335">
    <property type="entry name" value="LacI/GalR-like_sensor"/>
</dbReference>
<dbReference type="InterPro" id="IPR010982">
    <property type="entry name" value="Lambda_DNA-bd_dom_sf"/>
</dbReference>
<dbReference type="GO" id="GO:0003677">
    <property type="term" value="F:DNA binding"/>
    <property type="evidence" value="ECO:0007669"/>
    <property type="project" value="UniProtKB-KW"/>
</dbReference>
<dbReference type="PANTHER" id="PTHR30146:SF153">
    <property type="entry name" value="LACTOSE OPERON REPRESSOR"/>
    <property type="match status" value="1"/>
</dbReference>
<dbReference type="PANTHER" id="PTHR30146">
    <property type="entry name" value="LACI-RELATED TRANSCRIPTIONAL REPRESSOR"/>
    <property type="match status" value="1"/>
</dbReference>
<dbReference type="CDD" id="cd01392">
    <property type="entry name" value="HTH_LacI"/>
    <property type="match status" value="1"/>
</dbReference>
<evidence type="ECO:0000313" key="6">
    <source>
        <dbReference type="EMBL" id="MFC0209150.1"/>
    </source>
</evidence>
<comment type="caution">
    <text evidence="6">The sequence shown here is derived from an EMBL/GenBank/DDBJ whole genome shotgun (WGS) entry which is preliminary data.</text>
</comment>
<feature type="domain" description="HTH lacI-type" evidence="5">
    <location>
        <begin position="5"/>
        <end position="59"/>
    </location>
</feature>
<reference evidence="6 7" key="1">
    <citation type="submission" date="2024-09" db="EMBL/GenBank/DDBJ databases">
        <authorList>
            <person name="Sun Q."/>
            <person name="Mori K."/>
        </authorList>
    </citation>
    <scope>NUCLEOTIDE SEQUENCE [LARGE SCALE GENOMIC DNA]</scope>
    <source>
        <strain evidence="6 7">CCM 8543</strain>
    </source>
</reference>
<dbReference type="CDD" id="cd20010">
    <property type="entry name" value="PBP1_AglR-like"/>
    <property type="match status" value="1"/>
</dbReference>
<protein>
    <submittedName>
        <fullName evidence="6">LacI family DNA-binding transcriptional regulator</fullName>
    </submittedName>
</protein>
<evidence type="ECO:0000256" key="2">
    <source>
        <dbReference type="ARBA" id="ARBA00023125"/>
    </source>
</evidence>
<proteinExistence type="predicted"/>
<dbReference type="Pfam" id="PF13377">
    <property type="entry name" value="Peripla_BP_3"/>
    <property type="match status" value="1"/>
</dbReference>
<feature type="compositionally biased region" description="Low complexity" evidence="4">
    <location>
        <begin position="338"/>
        <end position="348"/>
    </location>
</feature>
<evidence type="ECO:0000313" key="7">
    <source>
        <dbReference type="Proteomes" id="UP001589755"/>
    </source>
</evidence>
<feature type="region of interest" description="Disordered" evidence="4">
    <location>
        <begin position="329"/>
        <end position="354"/>
    </location>
</feature>
<dbReference type="InterPro" id="IPR028082">
    <property type="entry name" value="Peripla_BP_I"/>
</dbReference>
<keyword evidence="7" id="KW-1185">Reference proteome</keyword>
<dbReference type="EMBL" id="JBHLXD010000018">
    <property type="protein sequence ID" value="MFC0209150.1"/>
    <property type="molecule type" value="Genomic_DNA"/>
</dbReference>
<evidence type="ECO:0000259" key="5">
    <source>
        <dbReference type="PROSITE" id="PS50932"/>
    </source>
</evidence>